<sequence>MVAKKGFSMARLKYLLLGTCMLPVLAMTTAFAQDEGNAKAPFKPKACSEHLTPATSDIADDLELEPAVRKFLVKLNKNSSPFWELPQPKPQDILTALQNETKVDMSGVNTTEQLLTVDGRDVKLFLMKPDHLEGHPGVILFLHGGVWIVGDFENHKRLLRDIVVESGQPAVFLQYTTLPEARYPVQMNQAYAALEWTAKHAEELGADPSRIAVAGNSVGGDMTAALTLMAKDRKGPKISYQALLWPATDAGVDTCSYERFANNRFLTRAFMKYGWDLYAPTKAERDNPYVSPLRASLDQLNGLPPALVVTDENDVLRDEGEAYAHRLQDAGVPTVSARYDGTIHDFGLLNALADLPTTKAMILQVANGIRDHIGH</sequence>
<dbReference type="EMBL" id="CP088100">
    <property type="protein sequence ID" value="UFW85703.1"/>
    <property type="molecule type" value="Genomic_DNA"/>
</dbReference>
<dbReference type="Gene3D" id="3.40.50.1820">
    <property type="entry name" value="alpha/beta hydrolase"/>
    <property type="match status" value="1"/>
</dbReference>
<dbReference type="InterPro" id="IPR029058">
    <property type="entry name" value="AB_hydrolase_fold"/>
</dbReference>
<dbReference type="PANTHER" id="PTHR48081">
    <property type="entry name" value="AB HYDROLASE SUPERFAMILY PROTEIN C4A8.06C"/>
    <property type="match status" value="1"/>
</dbReference>
<keyword evidence="2" id="KW-0732">Signal</keyword>
<keyword evidence="1 4" id="KW-0378">Hydrolase</keyword>
<dbReference type="Pfam" id="PF07859">
    <property type="entry name" value="Abhydrolase_3"/>
    <property type="match status" value="1"/>
</dbReference>
<organism evidence="4 5">
    <name type="scientific">Bradyrhizobium barranii</name>
    <dbReference type="NCBI Taxonomy" id="2992140"/>
    <lineage>
        <taxon>Bacteria</taxon>
        <taxon>Pseudomonadati</taxon>
        <taxon>Pseudomonadota</taxon>
        <taxon>Alphaproteobacteria</taxon>
        <taxon>Hyphomicrobiales</taxon>
        <taxon>Nitrobacteraceae</taxon>
        <taxon>Bradyrhizobium</taxon>
    </lineage>
</organism>
<evidence type="ECO:0000313" key="5">
    <source>
        <dbReference type="Proteomes" id="UP001430990"/>
    </source>
</evidence>
<dbReference type="Proteomes" id="UP001430990">
    <property type="component" value="Chromosome"/>
</dbReference>
<dbReference type="RefSeq" id="WP_231143439.1">
    <property type="nucleotide sequence ID" value="NZ_CP088100.1"/>
</dbReference>
<feature type="signal peptide" evidence="2">
    <location>
        <begin position="1"/>
        <end position="32"/>
    </location>
</feature>
<dbReference type="InterPro" id="IPR050300">
    <property type="entry name" value="GDXG_lipolytic_enzyme"/>
</dbReference>
<dbReference type="SUPFAM" id="SSF53474">
    <property type="entry name" value="alpha/beta-Hydrolases"/>
    <property type="match status" value="1"/>
</dbReference>
<evidence type="ECO:0000313" key="4">
    <source>
        <dbReference type="EMBL" id="UFW85703.1"/>
    </source>
</evidence>
<accession>A0ABY3QIR4</accession>
<evidence type="ECO:0000259" key="3">
    <source>
        <dbReference type="Pfam" id="PF07859"/>
    </source>
</evidence>
<name>A0ABY3QIR4_9BRAD</name>
<keyword evidence="5" id="KW-1185">Reference proteome</keyword>
<dbReference type="GO" id="GO:0016787">
    <property type="term" value="F:hydrolase activity"/>
    <property type="evidence" value="ECO:0007669"/>
    <property type="project" value="UniProtKB-KW"/>
</dbReference>
<proteinExistence type="predicted"/>
<dbReference type="InterPro" id="IPR013094">
    <property type="entry name" value="AB_hydrolase_3"/>
</dbReference>
<evidence type="ECO:0000256" key="1">
    <source>
        <dbReference type="ARBA" id="ARBA00022801"/>
    </source>
</evidence>
<feature type="domain" description="Alpha/beta hydrolase fold-3" evidence="3">
    <location>
        <begin position="139"/>
        <end position="346"/>
    </location>
</feature>
<protein>
    <submittedName>
        <fullName evidence="4">Alpha/beta hydrolase</fullName>
    </submittedName>
</protein>
<dbReference type="PANTHER" id="PTHR48081:SF8">
    <property type="entry name" value="ALPHA_BETA HYDROLASE FOLD-3 DOMAIN-CONTAINING PROTEIN-RELATED"/>
    <property type="match status" value="1"/>
</dbReference>
<feature type="chain" id="PRO_5045974807" evidence="2">
    <location>
        <begin position="33"/>
        <end position="375"/>
    </location>
</feature>
<evidence type="ECO:0000256" key="2">
    <source>
        <dbReference type="SAM" id="SignalP"/>
    </source>
</evidence>
<reference evidence="4" key="1">
    <citation type="submission" date="2021-11" db="EMBL/GenBank/DDBJ databases">
        <title>Australian commercial rhizobial inoculants.</title>
        <authorList>
            <person name="Kohlmeier M.G."/>
            <person name="O'Hara G.W."/>
            <person name="Colombi E."/>
            <person name="Ramsay J.P."/>
            <person name="Terpolilli J."/>
        </authorList>
    </citation>
    <scope>NUCLEOTIDE SEQUENCE</scope>
    <source>
        <strain evidence="4">CC829</strain>
    </source>
</reference>
<gene>
    <name evidence="4" type="ORF">BjapCC829_38285</name>
</gene>